<reference evidence="2 3" key="1">
    <citation type="journal article" date="2012" name="Eukaryot. Cell">
        <title>Genome sequence of the fungus Glarea lozoyensis: the first genome sequence of a species from the Helotiaceae family.</title>
        <authorList>
            <person name="Youssar L."/>
            <person name="Gruening B.A."/>
            <person name="Erxleben A."/>
            <person name="Guenther S."/>
            <person name="Huettel W."/>
        </authorList>
    </citation>
    <scope>NUCLEOTIDE SEQUENCE [LARGE SCALE GENOMIC DNA]</scope>
    <source>
        <strain evidence="3">ATCC 74030 / MF5533</strain>
    </source>
</reference>
<feature type="signal peptide" evidence="1">
    <location>
        <begin position="1"/>
        <end position="15"/>
    </location>
</feature>
<organism evidence="2 3">
    <name type="scientific">Glarea lozoyensis (strain ATCC 74030 / MF5533)</name>
    <dbReference type="NCBI Taxonomy" id="1104152"/>
    <lineage>
        <taxon>Eukaryota</taxon>
        <taxon>Fungi</taxon>
        <taxon>Dikarya</taxon>
        <taxon>Ascomycota</taxon>
        <taxon>Pezizomycotina</taxon>
        <taxon>Leotiomycetes</taxon>
        <taxon>Helotiales</taxon>
        <taxon>Helotiaceae</taxon>
        <taxon>Glarea</taxon>
    </lineage>
</organism>
<sequence length="117" mass="11532">MTGAFPAAVLAAASAVTVTTPPAVINKLATAPVAAPGAPGAEDPAMFTPVPPTAITATNTAPLYPTSAVQFAVTALPIASIATTYTQAATFSVASHPNSAAAASSPERYLLILAEVR</sequence>
<keyword evidence="1" id="KW-0732">Signal</keyword>
<comment type="caution">
    <text evidence="2">The sequence shown here is derived from an EMBL/GenBank/DDBJ whole genome shotgun (WGS) entry which is preliminary data.</text>
</comment>
<evidence type="ECO:0000256" key="1">
    <source>
        <dbReference type="SAM" id="SignalP"/>
    </source>
</evidence>
<gene>
    <name evidence="2" type="ORF">M7I_7333</name>
</gene>
<protein>
    <submittedName>
        <fullName evidence="2">Uncharacterized protein</fullName>
    </submittedName>
</protein>
<dbReference type="InParanoid" id="H0EX08"/>
<dbReference type="HOGENOM" id="CLU_2085069_0_0_1"/>
<name>H0EX08_GLAL7</name>
<accession>H0EX08</accession>
<proteinExistence type="predicted"/>
<evidence type="ECO:0000313" key="2">
    <source>
        <dbReference type="EMBL" id="EHK96933.1"/>
    </source>
</evidence>
<dbReference type="Proteomes" id="UP000005446">
    <property type="component" value="Unassembled WGS sequence"/>
</dbReference>
<evidence type="ECO:0000313" key="3">
    <source>
        <dbReference type="Proteomes" id="UP000005446"/>
    </source>
</evidence>
<keyword evidence="3" id="KW-1185">Reference proteome</keyword>
<dbReference type="EMBL" id="AGUE01000215">
    <property type="protein sequence ID" value="EHK96933.1"/>
    <property type="molecule type" value="Genomic_DNA"/>
</dbReference>
<feature type="chain" id="PRO_5012406934" evidence="1">
    <location>
        <begin position="16"/>
        <end position="117"/>
    </location>
</feature>
<dbReference type="AlphaFoldDB" id="H0EX08"/>